<dbReference type="Proteomes" id="UP000665020">
    <property type="component" value="Chromosome"/>
</dbReference>
<dbReference type="PANTHER" id="PTHR11496:SF102">
    <property type="entry name" value="ALCOHOL DEHYDROGENASE 4"/>
    <property type="match status" value="1"/>
</dbReference>
<dbReference type="Gene3D" id="1.20.1090.10">
    <property type="entry name" value="Dehydroquinate synthase-like - alpha domain"/>
    <property type="match status" value="1"/>
</dbReference>
<keyword evidence="3" id="KW-0520">NAD</keyword>
<evidence type="ECO:0000259" key="5">
    <source>
        <dbReference type="Pfam" id="PF25137"/>
    </source>
</evidence>
<comment type="similarity">
    <text evidence="1">Belongs to the iron-containing alcohol dehydrogenase family.</text>
</comment>
<dbReference type="FunFam" id="1.20.1090.10:FF:000001">
    <property type="entry name" value="Aldehyde-alcohol dehydrogenase"/>
    <property type="match status" value="1"/>
</dbReference>
<dbReference type="InterPro" id="IPR018211">
    <property type="entry name" value="ADH_Fe_CS"/>
</dbReference>
<feature type="domain" description="Alcohol dehydrogenase iron-type/glycerol dehydrogenase GldA" evidence="4">
    <location>
        <begin position="9"/>
        <end position="176"/>
    </location>
</feature>
<keyword evidence="7" id="KW-1185">Reference proteome</keyword>
<dbReference type="SUPFAM" id="SSF56796">
    <property type="entry name" value="Dehydroquinate synthase-like"/>
    <property type="match status" value="1"/>
</dbReference>
<dbReference type="InterPro" id="IPR039697">
    <property type="entry name" value="Alcohol_dehydrogenase_Fe"/>
</dbReference>
<dbReference type="EMBL" id="CP046640">
    <property type="protein sequence ID" value="QTL97761.1"/>
    <property type="molecule type" value="Genomic_DNA"/>
</dbReference>
<evidence type="ECO:0000259" key="4">
    <source>
        <dbReference type="Pfam" id="PF00465"/>
    </source>
</evidence>
<dbReference type="InterPro" id="IPR001670">
    <property type="entry name" value="ADH_Fe/GldA"/>
</dbReference>
<name>A0A8A7K8H5_9FIRM</name>
<dbReference type="GO" id="GO:0046872">
    <property type="term" value="F:metal ion binding"/>
    <property type="evidence" value="ECO:0007669"/>
    <property type="project" value="InterPro"/>
</dbReference>
<evidence type="ECO:0000313" key="6">
    <source>
        <dbReference type="EMBL" id="QTL97761.1"/>
    </source>
</evidence>
<dbReference type="Gene3D" id="3.40.50.1970">
    <property type="match status" value="1"/>
</dbReference>
<sequence>MKAARFLTPKSIFYGEGVLDQALKEIVSYGNKPLIVTGNSAVRLGYVKRVMEFLRDYNIFPVLYNDVTSEPDDKHVEKGLEIYENNNCDFLIAIGGGSPIDAAKAIGIMVANPGKISDYMGLDKVENNIPAVIAIPTTSGTGSEVTRYTIINDTSRDVKMLIASFYIMPEMAIVDPELTISVPASVTAATGLDALTHAIEGYTSVKNQPLTDNLALSAIRKISRYLKRAYLDGNDMEARSQLMLASTEAGLVINNSSVTLVHGMSRPIGALFHIPHGISNAVLLGDCMKFACTGNQKRFAELARAMANNRIDGSAPELAIKGVMLIRSLCNDVGIPNLLELGIEKNDYLANLEKMAEDALASGSPGNTYRSPDKEDIISIYKKLLDS</sequence>
<keyword evidence="2" id="KW-0560">Oxidoreductase</keyword>
<dbReference type="AlphaFoldDB" id="A0A8A7K8H5"/>
<protein>
    <submittedName>
        <fullName evidence="6">Iron-containing alcohol dehydrogenase</fullName>
    </submittedName>
</protein>
<evidence type="ECO:0000256" key="1">
    <source>
        <dbReference type="ARBA" id="ARBA00007358"/>
    </source>
</evidence>
<proteinExistence type="inferred from homology"/>
<evidence type="ECO:0000313" key="7">
    <source>
        <dbReference type="Proteomes" id="UP000665020"/>
    </source>
</evidence>
<dbReference type="KEGG" id="ifn:GM661_07045"/>
<reference evidence="6" key="1">
    <citation type="submission" date="2019-12" db="EMBL/GenBank/DDBJ databases">
        <authorList>
            <person name="zhang j."/>
            <person name="sun C.M."/>
        </authorList>
    </citation>
    <scope>NUCLEOTIDE SEQUENCE</scope>
    <source>
        <strain evidence="6">NS-1</strain>
    </source>
</reference>
<organism evidence="6 7">
    <name type="scientific">Iocasia fonsfrigidae</name>
    <dbReference type="NCBI Taxonomy" id="2682810"/>
    <lineage>
        <taxon>Bacteria</taxon>
        <taxon>Bacillati</taxon>
        <taxon>Bacillota</taxon>
        <taxon>Clostridia</taxon>
        <taxon>Halanaerobiales</taxon>
        <taxon>Halanaerobiaceae</taxon>
        <taxon>Iocasia</taxon>
    </lineage>
</organism>
<evidence type="ECO:0000256" key="2">
    <source>
        <dbReference type="ARBA" id="ARBA00023002"/>
    </source>
</evidence>
<gene>
    <name evidence="6" type="ORF">GM661_07045</name>
</gene>
<dbReference type="PROSITE" id="PS00913">
    <property type="entry name" value="ADH_IRON_1"/>
    <property type="match status" value="1"/>
</dbReference>
<evidence type="ECO:0000256" key="3">
    <source>
        <dbReference type="ARBA" id="ARBA00023027"/>
    </source>
</evidence>
<dbReference type="GO" id="GO:0004022">
    <property type="term" value="F:alcohol dehydrogenase (NAD+) activity"/>
    <property type="evidence" value="ECO:0007669"/>
    <property type="project" value="TreeGrafter"/>
</dbReference>
<dbReference type="FunFam" id="3.40.50.1970:FF:000003">
    <property type="entry name" value="Alcohol dehydrogenase, iron-containing"/>
    <property type="match status" value="1"/>
</dbReference>
<dbReference type="CDD" id="cd08194">
    <property type="entry name" value="Fe-ADH-like"/>
    <property type="match status" value="1"/>
</dbReference>
<dbReference type="Pfam" id="PF25137">
    <property type="entry name" value="ADH_Fe_C"/>
    <property type="match status" value="1"/>
</dbReference>
<dbReference type="InterPro" id="IPR056798">
    <property type="entry name" value="ADH_Fe_C"/>
</dbReference>
<dbReference type="RefSeq" id="WP_230869376.1">
    <property type="nucleotide sequence ID" value="NZ_CP046640.1"/>
</dbReference>
<dbReference type="PANTHER" id="PTHR11496">
    <property type="entry name" value="ALCOHOL DEHYDROGENASE"/>
    <property type="match status" value="1"/>
</dbReference>
<accession>A0A8A7K8H5</accession>
<feature type="domain" description="Fe-containing alcohol dehydrogenase-like C-terminal" evidence="5">
    <location>
        <begin position="187"/>
        <end position="384"/>
    </location>
</feature>
<dbReference type="Pfam" id="PF00465">
    <property type="entry name" value="Fe-ADH"/>
    <property type="match status" value="1"/>
</dbReference>